<gene>
    <name evidence="2" type="ORF">PXEA_LOCUS269</name>
</gene>
<organism evidence="2 3">
    <name type="scientific">Protopolystoma xenopodis</name>
    <dbReference type="NCBI Taxonomy" id="117903"/>
    <lineage>
        <taxon>Eukaryota</taxon>
        <taxon>Metazoa</taxon>
        <taxon>Spiralia</taxon>
        <taxon>Lophotrochozoa</taxon>
        <taxon>Platyhelminthes</taxon>
        <taxon>Monogenea</taxon>
        <taxon>Polyopisthocotylea</taxon>
        <taxon>Polystomatidea</taxon>
        <taxon>Polystomatidae</taxon>
        <taxon>Protopolystoma</taxon>
    </lineage>
</organism>
<evidence type="ECO:0000313" key="3">
    <source>
        <dbReference type="Proteomes" id="UP000784294"/>
    </source>
</evidence>
<evidence type="ECO:0000313" key="2">
    <source>
        <dbReference type="EMBL" id="VEL06829.1"/>
    </source>
</evidence>
<accession>A0A448WA25</accession>
<feature type="region of interest" description="Disordered" evidence="1">
    <location>
        <begin position="161"/>
        <end position="182"/>
    </location>
</feature>
<dbReference type="Proteomes" id="UP000784294">
    <property type="component" value="Unassembled WGS sequence"/>
</dbReference>
<reference evidence="2" key="1">
    <citation type="submission" date="2018-11" db="EMBL/GenBank/DDBJ databases">
        <authorList>
            <consortium name="Pathogen Informatics"/>
        </authorList>
    </citation>
    <scope>NUCLEOTIDE SEQUENCE</scope>
</reference>
<dbReference type="AlphaFoldDB" id="A0A448WA25"/>
<feature type="compositionally biased region" description="Polar residues" evidence="1">
    <location>
        <begin position="168"/>
        <end position="182"/>
    </location>
</feature>
<comment type="caution">
    <text evidence="2">The sequence shown here is derived from an EMBL/GenBank/DDBJ whole genome shotgun (WGS) entry which is preliminary data.</text>
</comment>
<evidence type="ECO:0000256" key="1">
    <source>
        <dbReference type="SAM" id="MobiDB-lite"/>
    </source>
</evidence>
<sequence length="210" mass="23784">MRSRVTRHHICNPLMALMSHNEEYSLQSPWHMTKLSLNIDSADPFLTLHKPSFHWCMRSNMCIGSSWLTLMLLKTYFSGSFVLRREAECGLNEDDPSLSRIGSVGEVTRRTNMSFPTRLNSPMIDCWDLTPSLEHILPSGSLSTVLPDSTLFQGCRSATDRRDGHVNSWETGSSADQSSTEPLTALSITRADEPWMLGKMHVCHFWRPAL</sequence>
<dbReference type="EMBL" id="CAAALY010000478">
    <property type="protein sequence ID" value="VEL06829.1"/>
    <property type="molecule type" value="Genomic_DNA"/>
</dbReference>
<name>A0A448WA25_9PLAT</name>
<protein>
    <submittedName>
        <fullName evidence="2">Uncharacterized protein</fullName>
    </submittedName>
</protein>
<proteinExistence type="predicted"/>
<keyword evidence="3" id="KW-1185">Reference proteome</keyword>